<keyword evidence="4" id="KW-1185">Reference proteome</keyword>
<feature type="compositionally biased region" description="Polar residues" evidence="1">
    <location>
        <begin position="630"/>
        <end position="641"/>
    </location>
</feature>
<protein>
    <submittedName>
        <fullName evidence="3">F5/8 type C domain-containing protein</fullName>
    </submittedName>
</protein>
<dbReference type="InterPro" id="IPR008979">
    <property type="entry name" value="Galactose-bd-like_sf"/>
</dbReference>
<evidence type="ECO:0000313" key="4">
    <source>
        <dbReference type="Proteomes" id="UP000186666"/>
    </source>
</evidence>
<comment type="caution">
    <text evidence="3">The sequence shown here is derived from an EMBL/GenBank/DDBJ whole genome shotgun (WGS) entry which is preliminary data.</text>
</comment>
<name>A0ABY1JJA8_9BACL</name>
<dbReference type="SMART" id="SM00710">
    <property type="entry name" value="PbH1"/>
    <property type="match status" value="4"/>
</dbReference>
<dbReference type="InterPro" id="IPR006626">
    <property type="entry name" value="PbH1"/>
</dbReference>
<sequence length="656" mass="71862">MILQRNVQLRSIVMVLTLVLILGTLSSALGSRMIYAERTNLALGKTATASNVFQNKPNYDASRAVDGQASSRWASDTSQEPYWLQVDLGREFAFDQIVISEYQSRMTSYSIQYSSDGTTWNTGSTGTKASGTKDTVTDIDLDHPITGRYVKLGVDTASSGISIYEFEIYGEIPIGGEVMRVTTPNELTEAFHSALPGDTILMANGTWNEIYIDFSAYATAEHPVTLHAETPGKVIISGQSGLSLNRPHLIVDGLLFTDGRAPDGKDSVITFNSDYGRITNTSIVNFNPGDTSTKYYWAFFRGAYNRLDNSRFEGKDHMQPVIGNNGNGNEKYNVVDHSYFKNIHHTNANGMETFRIWGYGGNDELGDDGAYFTIENNLFEHADGDDEVISLKSNHNVVRYNTIVESRGGIVGRSGNTNTIENNIIIGNHYADSTGIRISGHRNTVSQNYVQEVSGVALTLTTGEYVFDENHQLDYLTPGFEPLARNGSPYGYVGHYGWVKDSKITNNVFVNNDGIDISVGIFYKNHWPGYQMVLLPENNLISGNIVYKPNGGTAILTTKQESTSPLDTFKFLPNSFHKNVVFGGGIEINSPNSDKGTIVLPLLGKSVSNSSSQLAEDAIQSYGLKGRGLNSIQDPSDSSGGQKPLMAQDVGPSWMK</sequence>
<dbReference type="InterPro" id="IPR000421">
    <property type="entry name" value="FA58C"/>
</dbReference>
<dbReference type="InterPro" id="IPR051941">
    <property type="entry name" value="BG_Antigen-Binding_Lectin"/>
</dbReference>
<feature type="domain" description="F5/8 type C" evidence="2">
    <location>
        <begin position="34"/>
        <end position="171"/>
    </location>
</feature>
<accession>A0ABY1JJA8</accession>
<dbReference type="EMBL" id="FTNK01000001">
    <property type="protein sequence ID" value="SIQ28562.1"/>
    <property type="molecule type" value="Genomic_DNA"/>
</dbReference>
<gene>
    <name evidence="3" type="ORF">SAMN05421578_10149</name>
</gene>
<organism evidence="3 4">
    <name type="scientific">Paenibacillus macquariensis</name>
    <dbReference type="NCBI Taxonomy" id="948756"/>
    <lineage>
        <taxon>Bacteria</taxon>
        <taxon>Bacillati</taxon>
        <taxon>Bacillota</taxon>
        <taxon>Bacilli</taxon>
        <taxon>Bacillales</taxon>
        <taxon>Paenibacillaceae</taxon>
        <taxon>Paenibacillus</taxon>
    </lineage>
</organism>
<dbReference type="InterPro" id="IPR011050">
    <property type="entry name" value="Pectin_lyase_fold/virulence"/>
</dbReference>
<proteinExistence type="predicted"/>
<dbReference type="PANTHER" id="PTHR45713:SF6">
    <property type="entry name" value="F5_8 TYPE C DOMAIN-CONTAINING PROTEIN"/>
    <property type="match status" value="1"/>
</dbReference>
<dbReference type="Proteomes" id="UP000186666">
    <property type="component" value="Unassembled WGS sequence"/>
</dbReference>
<dbReference type="Gene3D" id="2.60.120.260">
    <property type="entry name" value="Galactose-binding domain-like"/>
    <property type="match status" value="1"/>
</dbReference>
<dbReference type="Pfam" id="PF14592">
    <property type="entry name" value="Chondroitinas_B"/>
    <property type="match status" value="1"/>
</dbReference>
<evidence type="ECO:0000259" key="2">
    <source>
        <dbReference type="PROSITE" id="PS50022"/>
    </source>
</evidence>
<dbReference type="CDD" id="cd14251">
    <property type="entry name" value="PL-6"/>
    <property type="match status" value="1"/>
</dbReference>
<dbReference type="PROSITE" id="PS50022">
    <property type="entry name" value="FA58C_3"/>
    <property type="match status" value="1"/>
</dbReference>
<feature type="region of interest" description="Disordered" evidence="1">
    <location>
        <begin position="629"/>
        <end position="656"/>
    </location>
</feature>
<dbReference type="InterPro" id="IPR039513">
    <property type="entry name" value="PL-6"/>
</dbReference>
<dbReference type="SUPFAM" id="SSF51126">
    <property type="entry name" value="Pectin lyase-like"/>
    <property type="match status" value="1"/>
</dbReference>
<dbReference type="Gene3D" id="2.160.20.10">
    <property type="entry name" value="Single-stranded right-handed beta-helix, Pectin lyase-like"/>
    <property type="match status" value="1"/>
</dbReference>
<evidence type="ECO:0000256" key="1">
    <source>
        <dbReference type="SAM" id="MobiDB-lite"/>
    </source>
</evidence>
<dbReference type="SUPFAM" id="SSF49785">
    <property type="entry name" value="Galactose-binding domain-like"/>
    <property type="match status" value="1"/>
</dbReference>
<dbReference type="Pfam" id="PF00754">
    <property type="entry name" value="F5_F8_type_C"/>
    <property type="match status" value="1"/>
</dbReference>
<dbReference type="PANTHER" id="PTHR45713">
    <property type="entry name" value="FTP DOMAIN-CONTAINING PROTEIN"/>
    <property type="match status" value="1"/>
</dbReference>
<reference evidence="3 4" key="1">
    <citation type="submission" date="2017-01" db="EMBL/GenBank/DDBJ databases">
        <authorList>
            <person name="Varghese N."/>
            <person name="Submissions S."/>
        </authorList>
    </citation>
    <scope>NUCLEOTIDE SEQUENCE [LARGE SCALE GENOMIC DNA]</scope>
    <source>
        <strain evidence="3 4">ATCC 23464</strain>
    </source>
</reference>
<evidence type="ECO:0000313" key="3">
    <source>
        <dbReference type="EMBL" id="SIQ28562.1"/>
    </source>
</evidence>
<dbReference type="InterPro" id="IPR012334">
    <property type="entry name" value="Pectin_lyas_fold"/>
</dbReference>